<dbReference type="AlphaFoldDB" id="V6LWG0"/>
<name>V6LWG0_9EUKA</name>
<protein>
    <submittedName>
        <fullName evidence="1">Uncharacterized protein</fullName>
    </submittedName>
</protein>
<reference evidence="1" key="1">
    <citation type="journal article" date="2014" name="PLoS Genet.">
        <title>The Genome of Spironucleus salmonicida Highlights a Fish Pathogen Adapted to Fluctuating Environments.</title>
        <authorList>
            <person name="Xu F."/>
            <person name="Jerlstrom-Hultqvist J."/>
            <person name="Einarsson E."/>
            <person name="Astvaldsson A."/>
            <person name="Svard S.G."/>
            <person name="Andersson J.O."/>
        </authorList>
    </citation>
    <scope>NUCLEOTIDE SEQUENCE</scope>
</reference>
<sequence>MALAGVQDPARQQYRNLLRTGLTLCQLRPSTFWCYEPESMLLAQCIMAQPSYLAQLAATELGTTSTGTPSISIDSAKVGVSGTAVVLDDNAILQYIQQYLNWSLVVYMHWEWCLQGYLVYTIVFIQYTTMLTNIYSLMSPGAQYTRKGILTCRVQAQAMPKTVCIFYLQQLSATEVGTTSTATPSSSIDSTKAGVSGTGIVLDDNAILQYIQQYLNWSLVVYMHWEWCLQGYLVYTIVLIQYTTMLTNTYSLMSPGAQYTRKAILTSNASTGYAEDCLYFIFNTRMMHNLSNMILCSLTRYAAQDRSIGMDEFQMVTTTRRMSFAKARSARVWLSG</sequence>
<dbReference type="EMBL" id="KI546101">
    <property type="protein sequence ID" value="EST45149.1"/>
    <property type="molecule type" value="Genomic_DNA"/>
</dbReference>
<evidence type="ECO:0000313" key="1">
    <source>
        <dbReference type="EMBL" id="EST45149.1"/>
    </source>
</evidence>
<accession>V6LWG0</accession>
<gene>
    <name evidence="1" type="ORF">SS50377_15172</name>
</gene>
<organism evidence="1">
    <name type="scientific">Spironucleus salmonicida</name>
    <dbReference type="NCBI Taxonomy" id="348837"/>
    <lineage>
        <taxon>Eukaryota</taxon>
        <taxon>Metamonada</taxon>
        <taxon>Diplomonadida</taxon>
        <taxon>Hexamitidae</taxon>
        <taxon>Hexamitinae</taxon>
        <taxon>Spironucleus</taxon>
    </lineage>
</organism>
<proteinExistence type="predicted"/>
<dbReference type="VEuPathDB" id="GiardiaDB:SS50377_21302"/>
<dbReference type="VEuPathDB" id="GiardiaDB:SS50377_21293"/>